<dbReference type="Proteomes" id="UP000602050">
    <property type="component" value="Unassembled WGS sequence"/>
</dbReference>
<dbReference type="NCBIfam" id="NF006505">
    <property type="entry name" value="PRK08939.1"/>
    <property type="match status" value="1"/>
</dbReference>
<dbReference type="Gene3D" id="3.40.50.300">
    <property type="entry name" value="P-loop containing nucleotide triphosphate hydrolases"/>
    <property type="match status" value="1"/>
</dbReference>
<evidence type="ECO:0000259" key="1">
    <source>
        <dbReference type="SMART" id="SM00382"/>
    </source>
</evidence>
<dbReference type="EMBL" id="BMEV01000024">
    <property type="protein sequence ID" value="GGH75603.1"/>
    <property type="molecule type" value="Genomic_DNA"/>
</dbReference>
<dbReference type="RefSeq" id="WP_188391833.1">
    <property type="nucleotide sequence ID" value="NZ_BMEV01000024.1"/>
</dbReference>
<reference evidence="2" key="2">
    <citation type="submission" date="2020-09" db="EMBL/GenBank/DDBJ databases">
        <authorList>
            <person name="Sun Q."/>
            <person name="Zhou Y."/>
        </authorList>
    </citation>
    <scope>NUCLEOTIDE SEQUENCE</scope>
    <source>
        <strain evidence="2">CGMCC 1.12360</strain>
    </source>
</reference>
<dbReference type="InterPro" id="IPR009928">
    <property type="entry name" value="DnaI_N"/>
</dbReference>
<dbReference type="InterPro" id="IPR003593">
    <property type="entry name" value="AAA+_ATPase"/>
</dbReference>
<dbReference type="PANTHER" id="PTHR30050">
    <property type="entry name" value="CHROMOSOMAL REPLICATION INITIATOR PROTEIN DNAA"/>
    <property type="match status" value="1"/>
</dbReference>
<evidence type="ECO:0000313" key="3">
    <source>
        <dbReference type="Proteomes" id="UP000602050"/>
    </source>
</evidence>
<keyword evidence="3" id="KW-1185">Reference proteome</keyword>
<accession>A0A8J2ZTN2</accession>
<feature type="domain" description="AAA+ ATPase" evidence="1">
    <location>
        <begin position="159"/>
        <end position="293"/>
    </location>
</feature>
<dbReference type="Pfam" id="PF07319">
    <property type="entry name" value="DnaI_N"/>
    <property type="match status" value="1"/>
</dbReference>
<protein>
    <submittedName>
        <fullName evidence="2">Primosomal protein DnaI</fullName>
    </submittedName>
</protein>
<comment type="caution">
    <text evidence="2">The sequence shown here is derived from an EMBL/GenBank/DDBJ whole genome shotgun (WGS) entry which is preliminary data.</text>
</comment>
<organism evidence="2 3">
    <name type="scientific">Compostibacillus humi</name>
    <dbReference type="NCBI Taxonomy" id="1245525"/>
    <lineage>
        <taxon>Bacteria</taxon>
        <taxon>Bacillati</taxon>
        <taxon>Bacillota</taxon>
        <taxon>Bacilli</taxon>
        <taxon>Bacillales</taxon>
        <taxon>Bacillaceae</taxon>
        <taxon>Compostibacillus</taxon>
    </lineage>
</organism>
<dbReference type="SUPFAM" id="SSF52540">
    <property type="entry name" value="P-loop containing nucleoside triphosphate hydrolases"/>
    <property type="match status" value="1"/>
</dbReference>
<name>A0A8J2ZTN2_9BACI</name>
<sequence length="308" mass="35931">MEPIQSALSKWMRENKNFKEHYQKIKNELLSDPEIVSFLDQHPELSEREIQKGLTKLYEYKTQSKQCSNCTSFAACQNLLQGYTPNLSVVHGEIHLTYEKCHRRLVYEKEQEQQKLVQSLHVPKEILSASMKDLYEDPNRNKAVMEIIKFLKEASKELPSKGLYLYGPFGVGKTYLLGVLANELKKINVSSLIIYMPEFVREIKSSFRDDTTNEKIETFKKADVLMLDDIGAEMQSAWFRDEVLGSVLQYRMMEQLPVFFTSNYSVDQLEEMLAQTKDGIETVKARRITERIRQVSKEISIYTDNKRK</sequence>
<dbReference type="InterPro" id="IPR013317">
    <property type="entry name" value="DnaA_dom"/>
</dbReference>
<proteinExistence type="predicted"/>
<dbReference type="GO" id="GO:0006260">
    <property type="term" value="P:DNA replication"/>
    <property type="evidence" value="ECO:0007669"/>
    <property type="project" value="TreeGrafter"/>
</dbReference>
<gene>
    <name evidence="2" type="primary">dnaI</name>
    <name evidence="2" type="ORF">GCM10010978_15630</name>
</gene>
<dbReference type="AlphaFoldDB" id="A0A8J2ZTN2"/>
<dbReference type="Pfam" id="PF00308">
    <property type="entry name" value="Bac_DnaA"/>
    <property type="match status" value="1"/>
</dbReference>
<dbReference type="SMART" id="SM00382">
    <property type="entry name" value="AAA"/>
    <property type="match status" value="1"/>
</dbReference>
<evidence type="ECO:0000313" key="2">
    <source>
        <dbReference type="EMBL" id="GGH75603.1"/>
    </source>
</evidence>
<reference evidence="2" key="1">
    <citation type="journal article" date="2014" name="Int. J. Syst. Evol. Microbiol.">
        <title>Complete genome sequence of Corynebacterium casei LMG S-19264T (=DSM 44701T), isolated from a smear-ripened cheese.</title>
        <authorList>
            <consortium name="US DOE Joint Genome Institute (JGI-PGF)"/>
            <person name="Walter F."/>
            <person name="Albersmeier A."/>
            <person name="Kalinowski J."/>
            <person name="Ruckert C."/>
        </authorList>
    </citation>
    <scope>NUCLEOTIDE SEQUENCE</scope>
    <source>
        <strain evidence="2">CGMCC 1.12360</strain>
    </source>
</reference>
<dbReference type="InterPro" id="IPR027417">
    <property type="entry name" value="P-loop_NTPase"/>
</dbReference>
<dbReference type="CDD" id="cd00009">
    <property type="entry name" value="AAA"/>
    <property type="match status" value="1"/>
</dbReference>
<dbReference type="PANTHER" id="PTHR30050:SF8">
    <property type="entry name" value="PRIMOSOMAL PROTEIN DNAI"/>
    <property type="match status" value="1"/>
</dbReference>